<dbReference type="RefSeq" id="WP_153429833.1">
    <property type="nucleotide sequence ID" value="NZ_WIWJ01000039.1"/>
</dbReference>
<dbReference type="Gene3D" id="1.10.287.1490">
    <property type="match status" value="1"/>
</dbReference>
<organism evidence="3 4">
    <name type="scientific">Pseudomonas helleri</name>
    <dbReference type="NCBI Taxonomy" id="1608996"/>
    <lineage>
        <taxon>Bacteria</taxon>
        <taxon>Pseudomonadati</taxon>
        <taxon>Pseudomonadota</taxon>
        <taxon>Gammaproteobacteria</taxon>
        <taxon>Pseudomonadales</taxon>
        <taxon>Pseudomonadaceae</taxon>
        <taxon>Pseudomonas</taxon>
    </lineage>
</organism>
<proteinExistence type="predicted"/>
<gene>
    <name evidence="3" type="ORF">GHO40_19120</name>
</gene>
<dbReference type="AlphaFoldDB" id="A0A7X1WBL0"/>
<evidence type="ECO:0000256" key="2">
    <source>
        <dbReference type="SAM" id="MobiDB-lite"/>
    </source>
</evidence>
<evidence type="ECO:0000313" key="4">
    <source>
        <dbReference type="Proteomes" id="UP000441404"/>
    </source>
</evidence>
<sequence>MKYYAKNKGRLEKITEPPRLEDFKLPNRSEEKQNHRFIRERESWKSKIMQAAFYEHFNGLAADYGLQAKFLPKTKKNKKHLSEIEQEAKKPKSERSHNYYTKQVDTLKQELKKTALALNEQKATTVALNTTIKDLESKITNYKASIQKLETKATEQQQKNQELDNQSQKLTDDITEKKTLSKELADNFKLTKEEMTKELKEIHKRIQADKDREETLKKAINAFENQLEPLIKKFDIMVDRILMARSNDENPDIYYKQLKEHTLQMASVLGPDRRASLLFNVDSTLKELGLDHTKAEFGVIDRFKLWASDRFTNKQSIEFDDAERAQDAKARNRRLLQLKPPSPFEDPNDPYQ</sequence>
<feature type="compositionally biased region" description="Basic and acidic residues" evidence="2">
    <location>
        <begin position="9"/>
        <end position="34"/>
    </location>
</feature>
<feature type="coiled-coil region" evidence="1">
    <location>
        <begin position="104"/>
        <end position="226"/>
    </location>
</feature>
<evidence type="ECO:0000313" key="3">
    <source>
        <dbReference type="EMBL" id="MQT48819.1"/>
    </source>
</evidence>
<dbReference type="Proteomes" id="UP000441404">
    <property type="component" value="Unassembled WGS sequence"/>
</dbReference>
<feature type="region of interest" description="Disordered" evidence="2">
    <location>
        <begin position="1"/>
        <end position="34"/>
    </location>
</feature>
<name>A0A7X1WBL0_9PSED</name>
<evidence type="ECO:0000256" key="1">
    <source>
        <dbReference type="SAM" id="Coils"/>
    </source>
</evidence>
<dbReference type="EMBL" id="WIWJ01000039">
    <property type="protein sequence ID" value="MQT48819.1"/>
    <property type="molecule type" value="Genomic_DNA"/>
</dbReference>
<accession>A0A7X1WBL0</accession>
<reference evidence="3 4" key="1">
    <citation type="submission" date="2019-10" db="EMBL/GenBank/DDBJ databases">
        <title>Evaluation of single-gene subtyping targets for Pseudomonas.</title>
        <authorList>
            <person name="Reichler S.J."/>
            <person name="Orsi R.H."/>
            <person name="Wiedmann M."/>
            <person name="Martin N.H."/>
            <person name="Murphy S.I."/>
        </authorList>
    </citation>
    <scope>NUCLEOTIDE SEQUENCE [LARGE SCALE GENOMIC DNA]</scope>
    <source>
        <strain evidence="3 4">FSL R10-3257</strain>
    </source>
</reference>
<protein>
    <submittedName>
        <fullName evidence="3">Uncharacterized protein</fullName>
    </submittedName>
</protein>
<comment type="caution">
    <text evidence="3">The sequence shown here is derived from an EMBL/GenBank/DDBJ whole genome shotgun (WGS) entry which is preliminary data.</text>
</comment>
<keyword evidence="1" id="KW-0175">Coiled coil</keyword>
<feature type="region of interest" description="Disordered" evidence="2">
    <location>
        <begin position="332"/>
        <end position="352"/>
    </location>
</feature>